<dbReference type="PROSITE" id="PS50850">
    <property type="entry name" value="MFS"/>
    <property type="match status" value="1"/>
</dbReference>
<feature type="transmembrane region" description="Helical" evidence="8">
    <location>
        <begin position="135"/>
        <end position="157"/>
    </location>
</feature>
<accession>T0REG6</accession>
<dbReference type="EMBL" id="JH767174">
    <property type="protein sequence ID" value="EQC30693.1"/>
    <property type="molecule type" value="Genomic_DNA"/>
</dbReference>
<dbReference type="InParanoid" id="T0REG6"/>
<feature type="transmembrane region" description="Helical" evidence="8">
    <location>
        <begin position="296"/>
        <end position="316"/>
    </location>
</feature>
<feature type="transmembrane region" description="Helical" evidence="8">
    <location>
        <begin position="51"/>
        <end position="69"/>
    </location>
</feature>
<dbReference type="PANTHER" id="PTHR11662">
    <property type="entry name" value="SOLUTE CARRIER FAMILY 17"/>
    <property type="match status" value="1"/>
</dbReference>
<dbReference type="SUPFAM" id="SSF103473">
    <property type="entry name" value="MFS general substrate transporter"/>
    <property type="match status" value="1"/>
</dbReference>
<organism evidence="10 11">
    <name type="scientific">Saprolegnia diclina (strain VS20)</name>
    <dbReference type="NCBI Taxonomy" id="1156394"/>
    <lineage>
        <taxon>Eukaryota</taxon>
        <taxon>Sar</taxon>
        <taxon>Stramenopiles</taxon>
        <taxon>Oomycota</taxon>
        <taxon>Saprolegniomycetes</taxon>
        <taxon>Saprolegniales</taxon>
        <taxon>Saprolegniaceae</taxon>
        <taxon>Saprolegnia</taxon>
    </lineage>
</organism>
<keyword evidence="3 8" id="KW-0812">Transmembrane</keyword>
<dbReference type="Proteomes" id="UP000030762">
    <property type="component" value="Unassembled WGS sequence"/>
</dbReference>
<feature type="transmembrane region" description="Helical" evidence="8">
    <location>
        <begin position="392"/>
        <end position="416"/>
    </location>
</feature>
<evidence type="ECO:0000256" key="4">
    <source>
        <dbReference type="ARBA" id="ARBA00022847"/>
    </source>
</evidence>
<gene>
    <name evidence="10" type="ORF">SDRG_11746</name>
</gene>
<dbReference type="GO" id="GO:0016020">
    <property type="term" value="C:membrane"/>
    <property type="evidence" value="ECO:0007669"/>
    <property type="project" value="UniProtKB-SubCell"/>
</dbReference>
<feature type="transmembrane region" description="Helical" evidence="8">
    <location>
        <begin position="322"/>
        <end position="345"/>
    </location>
</feature>
<dbReference type="InterPro" id="IPR011701">
    <property type="entry name" value="MFS"/>
</dbReference>
<evidence type="ECO:0000256" key="5">
    <source>
        <dbReference type="ARBA" id="ARBA00022989"/>
    </source>
</evidence>
<proteinExistence type="predicted"/>
<feature type="transmembrane region" description="Helical" evidence="8">
    <location>
        <begin position="357"/>
        <end position="380"/>
    </location>
</feature>
<dbReference type="RefSeq" id="XP_008616019.1">
    <property type="nucleotide sequence ID" value="XM_008617797.1"/>
</dbReference>
<feature type="transmembrane region" description="Helical" evidence="8">
    <location>
        <begin position="265"/>
        <end position="284"/>
    </location>
</feature>
<dbReference type="AlphaFoldDB" id="T0REG6"/>
<keyword evidence="11" id="KW-1185">Reference proteome</keyword>
<feature type="compositionally biased region" description="Basic and acidic residues" evidence="7">
    <location>
        <begin position="456"/>
        <end position="468"/>
    </location>
</feature>
<feature type="region of interest" description="Disordered" evidence="7">
    <location>
        <begin position="448"/>
        <end position="468"/>
    </location>
</feature>
<dbReference type="GO" id="GO:0015293">
    <property type="term" value="F:symporter activity"/>
    <property type="evidence" value="ECO:0007669"/>
    <property type="project" value="UniProtKB-KW"/>
</dbReference>
<comment type="subcellular location">
    <subcellularLocation>
        <location evidence="1">Membrane</location>
        <topology evidence="1">Multi-pass membrane protein</topology>
    </subcellularLocation>
</comment>
<dbReference type="OMA" id="RVVTTWF"/>
<dbReference type="Pfam" id="PF07690">
    <property type="entry name" value="MFS_1"/>
    <property type="match status" value="1"/>
</dbReference>
<feature type="transmembrane region" description="Helical" evidence="8">
    <location>
        <begin position="228"/>
        <end position="245"/>
    </location>
</feature>
<keyword evidence="6 8" id="KW-0472">Membrane</keyword>
<sequence>MRFWPKQTYRRYEMALLCTMGTLLCYADRTNIGIAIPSIEPDHAKQGQILSSFYYGYICTQLLGAYWASIYGPKRVLVAGVVVWTCFDVLTITTASSPTWLRIMRIGMGLGEGILFPTLHMLSASWYPASERSRLMSIVSSGVDLGTIVAMAISPLLLESLGWRSIFLLFGLLSTTWVLLFLWRGSSKPETDARITNAEKATILSQRGSLMASSPPPWRRLVLNKHAWGIYASHFAFNYGWYVLLGWMPQYFREKLHLSLSSSGLAAACPYIAGYVGVLFWGLVSDRLLQRYRVLHVRQIMNAIGLLGAALALYLLRYAASASAAIGMLCLTLFFARAATLGYWVNMVDIGPSCAGHIMGVSNTIATIPGILGNVLTGYLLGHDASNWDLVFGIASALLVLGALLFQVLSTDMVVIESTAPRRAYKKTDADVDDLRMQALLLDVMTTTDDDDDDERASTRREDGEFFI</sequence>
<evidence type="ECO:0000256" key="6">
    <source>
        <dbReference type="ARBA" id="ARBA00023136"/>
    </source>
</evidence>
<dbReference type="eggNOG" id="KOG2532">
    <property type="taxonomic scope" value="Eukaryota"/>
</dbReference>
<feature type="transmembrane region" description="Helical" evidence="8">
    <location>
        <begin position="163"/>
        <end position="183"/>
    </location>
</feature>
<name>T0REG6_SAPDV</name>
<evidence type="ECO:0000313" key="10">
    <source>
        <dbReference type="EMBL" id="EQC30693.1"/>
    </source>
</evidence>
<dbReference type="PANTHER" id="PTHR11662:SF399">
    <property type="entry name" value="FI19708P1-RELATED"/>
    <property type="match status" value="1"/>
</dbReference>
<dbReference type="GeneID" id="19952473"/>
<dbReference type="VEuPathDB" id="FungiDB:SDRG_11746"/>
<evidence type="ECO:0000256" key="8">
    <source>
        <dbReference type="SAM" id="Phobius"/>
    </source>
</evidence>
<evidence type="ECO:0000256" key="2">
    <source>
        <dbReference type="ARBA" id="ARBA00022448"/>
    </source>
</evidence>
<protein>
    <recommendedName>
        <fullName evidence="9">Major facilitator superfamily (MFS) profile domain-containing protein</fullName>
    </recommendedName>
</protein>
<dbReference type="STRING" id="1156394.T0REG6"/>
<evidence type="ECO:0000256" key="3">
    <source>
        <dbReference type="ARBA" id="ARBA00022692"/>
    </source>
</evidence>
<dbReference type="Gene3D" id="1.20.1250.20">
    <property type="entry name" value="MFS general substrate transporter like domains"/>
    <property type="match status" value="2"/>
</dbReference>
<keyword evidence="4" id="KW-0769">Symport</keyword>
<evidence type="ECO:0000313" key="11">
    <source>
        <dbReference type="Proteomes" id="UP000030762"/>
    </source>
</evidence>
<keyword evidence="5 8" id="KW-1133">Transmembrane helix</keyword>
<keyword evidence="2" id="KW-0813">Transport</keyword>
<dbReference type="OrthoDB" id="2250022at2759"/>
<evidence type="ECO:0000256" key="7">
    <source>
        <dbReference type="SAM" id="MobiDB-lite"/>
    </source>
</evidence>
<reference evidence="10 11" key="1">
    <citation type="submission" date="2012-04" db="EMBL/GenBank/DDBJ databases">
        <title>The Genome Sequence of Saprolegnia declina VS20.</title>
        <authorList>
            <consortium name="The Broad Institute Genome Sequencing Platform"/>
            <person name="Russ C."/>
            <person name="Nusbaum C."/>
            <person name="Tyler B."/>
            <person name="van West P."/>
            <person name="Dieguez-Uribeondo J."/>
            <person name="de Bruijn I."/>
            <person name="Tripathy S."/>
            <person name="Jiang R."/>
            <person name="Young S.K."/>
            <person name="Zeng Q."/>
            <person name="Gargeya S."/>
            <person name="Fitzgerald M."/>
            <person name="Haas B."/>
            <person name="Abouelleil A."/>
            <person name="Alvarado L."/>
            <person name="Arachchi H.M."/>
            <person name="Berlin A."/>
            <person name="Chapman S.B."/>
            <person name="Goldberg J."/>
            <person name="Griggs A."/>
            <person name="Gujja S."/>
            <person name="Hansen M."/>
            <person name="Howarth C."/>
            <person name="Imamovic A."/>
            <person name="Larimer J."/>
            <person name="McCowen C."/>
            <person name="Montmayeur A."/>
            <person name="Murphy C."/>
            <person name="Neiman D."/>
            <person name="Pearson M."/>
            <person name="Priest M."/>
            <person name="Roberts A."/>
            <person name="Saif S."/>
            <person name="Shea T."/>
            <person name="Sisk P."/>
            <person name="Sykes S."/>
            <person name="Wortman J."/>
            <person name="Nusbaum C."/>
            <person name="Birren B."/>
        </authorList>
    </citation>
    <scope>NUCLEOTIDE SEQUENCE [LARGE SCALE GENOMIC DNA]</scope>
    <source>
        <strain evidence="10 11">VS20</strain>
    </source>
</reference>
<feature type="domain" description="Major facilitator superfamily (MFS) profile" evidence="9">
    <location>
        <begin position="1"/>
        <end position="414"/>
    </location>
</feature>
<evidence type="ECO:0000256" key="1">
    <source>
        <dbReference type="ARBA" id="ARBA00004141"/>
    </source>
</evidence>
<feature type="transmembrane region" description="Helical" evidence="8">
    <location>
        <begin position="76"/>
        <end position="97"/>
    </location>
</feature>
<dbReference type="InterPro" id="IPR050382">
    <property type="entry name" value="MFS_Na/Anion_cotransporter"/>
</dbReference>
<dbReference type="InterPro" id="IPR020846">
    <property type="entry name" value="MFS_dom"/>
</dbReference>
<dbReference type="InterPro" id="IPR036259">
    <property type="entry name" value="MFS_trans_sf"/>
</dbReference>
<dbReference type="FunFam" id="1.20.1250.20:FF:000003">
    <property type="entry name" value="Solute carrier family 17 member 3"/>
    <property type="match status" value="1"/>
</dbReference>
<evidence type="ECO:0000259" key="9">
    <source>
        <dbReference type="PROSITE" id="PS50850"/>
    </source>
</evidence>